<protein>
    <submittedName>
        <fullName evidence="1">Uncharacterized protein</fullName>
    </submittedName>
</protein>
<name>A0A8S2U6X3_9BILA</name>
<reference evidence="1" key="1">
    <citation type="submission" date="2021-02" db="EMBL/GenBank/DDBJ databases">
        <authorList>
            <person name="Nowell W R."/>
        </authorList>
    </citation>
    <scope>NUCLEOTIDE SEQUENCE</scope>
</reference>
<dbReference type="EMBL" id="CAJOBI010039716">
    <property type="protein sequence ID" value="CAF4318450.1"/>
    <property type="molecule type" value="Genomic_DNA"/>
</dbReference>
<proteinExistence type="predicted"/>
<dbReference type="AlphaFoldDB" id="A0A8S2U6X3"/>
<dbReference type="Proteomes" id="UP000676336">
    <property type="component" value="Unassembled WGS sequence"/>
</dbReference>
<evidence type="ECO:0000313" key="2">
    <source>
        <dbReference type="Proteomes" id="UP000676336"/>
    </source>
</evidence>
<feature type="non-terminal residue" evidence="1">
    <location>
        <position position="1"/>
    </location>
</feature>
<evidence type="ECO:0000313" key="1">
    <source>
        <dbReference type="EMBL" id="CAF4318450.1"/>
    </source>
</evidence>
<accession>A0A8S2U6X3</accession>
<comment type="caution">
    <text evidence="1">The sequence shown here is derived from an EMBL/GenBank/DDBJ whole genome shotgun (WGS) entry which is preliminary data.</text>
</comment>
<organism evidence="1 2">
    <name type="scientific">Rotaria magnacalcarata</name>
    <dbReference type="NCBI Taxonomy" id="392030"/>
    <lineage>
        <taxon>Eukaryota</taxon>
        <taxon>Metazoa</taxon>
        <taxon>Spiralia</taxon>
        <taxon>Gnathifera</taxon>
        <taxon>Rotifera</taxon>
        <taxon>Eurotatoria</taxon>
        <taxon>Bdelloidea</taxon>
        <taxon>Philodinida</taxon>
        <taxon>Philodinidae</taxon>
        <taxon>Rotaria</taxon>
    </lineage>
</organism>
<gene>
    <name evidence="1" type="ORF">SMN809_LOCUS26847</name>
</gene>
<sequence length="38" mass="4299">MVNNGVYMNGNSHYDDNDDDEPLRIILFSESFPSFTSG</sequence>